<dbReference type="Pfam" id="PF25840">
    <property type="entry name" value="Ulvan_lyase_N"/>
    <property type="match status" value="1"/>
</dbReference>
<dbReference type="InterPro" id="IPR058908">
    <property type="entry name" value="P29_C"/>
</dbReference>
<dbReference type="RefSeq" id="WP_264137448.1">
    <property type="nucleotide sequence ID" value="NZ_JAOYOD010000001.1"/>
</dbReference>
<reference evidence="3 4" key="1">
    <citation type="submission" date="2022-10" db="EMBL/GenBank/DDBJ databases">
        <title>Comparative genomics and taxonomic characterization of three novel marine species of genus Reichenbachiella exhibiting antioxidant and polysaccharide degradation activities.</title>
        <authorList>
            <person name="Muhammad N."/>
            <person name="Lee Y.-J."/>
            <person name="Ko J."/>
            <person name="Kim S.-G."/>
        </authorList>
    </citation>
    <scope>NUCLEOTIDE SEQUENCE [LARGE SCALE GENOMIC DNA]</scope>
    <source>
        <strain evidence="3 4">ABR2-5</strain>
    </source>
</reference>
<gene>
    <name evidence="3" type="ORF">N7U62_08175</name>
</gene>
<proteinExistence type="predicted"/>
<dbReference type="InterPro" id="IPR008928">
    <property type="entry name" value="6-hairpin_glycosidase_sf"/>
</dbReference>
<sequence>MNRREFVQSSAIVGLGVSLPLSSLLGCVSGNARIPHSNEYRELVFNLLKDWCDGMIKTQINNPSDPTTHGLMVCPGDDTIHARLQDAIYPFFCMAKATGEKKYLEAGINAFEWSDRNVSLPDGSWTNDVNPKSWNGTTVFGAIALAESLKYHSDLIGEDRIKRWKERLLKAGKFIYSKFPTIDATNVNYGATNIYALYLLGHVLDQPIFIERSHELASEIKNYFTTENKLLFGEIKPSAHKLSEKGLPGIDLGYNVEESLNSIVIYAVEENDEELIEILIKSLNSHLEFMLPDGGWDNSWGTRMFKWTYWGSRTCDGIQPAFSLLAAHNPAYGTAVIRNTELLKKCTADGLLHGGPHYVSHGIKPCIHHTFTHAKPLAFLLDRWDMLPTIDSKTPLPRTHSDGIRYFEELDTYLFSRGDWRGTVTAYDAEYYHKKDVRQATGSSLSLLYHNRLGLLCAASLAIYKRMEPLNQQNLPGKDIALTPRIESYKNDVWYTNLFDLGASIGAQDNNGQIRIKGHVKLKNEAREIMTGSASDFAITYTCNDDGMEIAAETTAVILNPTTFVLPIISASGEKVRQLNDRKISIKKENGEVIVSANLPIKVRATPQGRTFNMVPGAEALPLEVSFDQTRNNVVINIEVAGW</sequence>
<feature type="domain" description="Broad-specificity ulvan lyase N-terminal" evidence="1">
    <location>
        <begin position="48"/>
        <end position="398"/>
    </location>
</feature>
<organism evidence="3 4">
    <name type="scientific">Reichenbachiella ulvae</name>
    <dbReference type="NCBI Taxonomy" id="2980104"/>
    <lineage>
        <taxon>Bacteria</taxon>
        <taxon>Pseudomonadati</taxon>
        <taxon>Bacteroidota</taxon>
        <taxon>Cytophagia</taxon>
        <taxon>Cytophagales</taxon>
        <taxon>Reichenbachiellaceae</taxon>
        <taxon>Reichenbachiella</taxon>
    </lineage>
</organism>
<dbReference type="PROSITE" id="PS51257">
    <property type="entry name" value="PROKAR_LIPOPROTEIN"/>
    <property type="match status" value="1"/>
</dbReference>
<evidence type="ECO:0000313" key="4">
    <source>
        <dbReference type="Proteomes" id="UP001300692"/>
    </source>
</evidence>
<feature type="domain" description="Broad-specificity ulvan lyase C-terminal" evidence="2">
    <location>
        <begin position="404"/>
        <end position="640"/>
    </location>
</feature>
<dbReference type="EMBL" id="JAOYOD010000001">
    <property type="protein sequence ID" value="MCV9386635.1"/>
    <property type="molecule type" value="Genomic_DNA"/>
</dbReference>
<accession>A0ABT3CSE5</accession>
<evidence type="ECO:0000259" key="1">
    <source>
        <dbReference type="Pfam" id="PF25840"/>
    </source>
</evidence>
<dbReference type="InterPro" id="IPR058907">
    <property type="entry name" value="P29_N"/>
</dbReference>
<name>A0ABT3CSE5_9BACT</name>
<comment type="caution">
    <text evidence="3">The sequence shown here is derived from an EMBL/GenBank/DDBJ whole genome shotgun (WGS) entry which is preliminary data.</text>
</comment>
<dbReference type="Proteomes" id="UP001300692">
    <property type="component" value="Unassembled WGS sequence"/>
</dbReference>
<dbReference type="SUPFAM" id="SSF48208">
    <property type="entry name" value="Six-hairpin glycosidases"/>
    <property type="match status" value="1"/>
</dbReference>
<evidence type="ECO:0008006" key="5">
    <source>
        <dbReference type="Google" id="ProtNLM"/>
    </source>
</evidence>
<keyword evidence="4" id="KW-1185">Reference proteome</keyword>
<evidence type="ECO:0000313" key="3">
    <source>
        <dbReference type="EMBL" id="MCV9386635.1"/>
    </source>
</evidence>
<dbReference type="Pfam" id="PF25841">
    <property type="entry name" value="Ulvan_lyase_C"/>
    <property type="match status" value="1"/>
</dbReference>
<evidence type="ECO:0000259" key="2">
    <source>
        <dbReference type="Pfam" id="PF25841"/>
    </source>
</evidence>
<protein>
    <recommendedName>
        <fullName evidence="5">Heparinase II/III-like protein</fullName>
    </recommendedName>
</protein>